<accession>A0A0F9R912</accession>
<comment type="caution">
    <text evidence="1">The sequence shown here is derived from an EMBL/GenBank/DDBJ whole genome shotgun (WGS) entry which is preliminary data.</text>
</comment>
<name>A0A0F9R912_9ZZZZ</name>
<evidence type="ECO:0000313" key="1">
    <source>
        <dbReference type="EMBL" id="KKN51294.1"/>
    </source>
</evidence>
<evidence type="ECO:0008006" key="2">
    <source>
        <dbReference type="Google" id="ProtNLM"/>
    </source>
</evidence>
<organism evidence="1">
    <name type="scientific">marine sediment metagenome</name>
    <dbReference type="NCBI Taxonomy" id="412755"/>
    <lineage>
        <taxon>unclassified sequences</taxon>
        <taxon>metagenomes</taxon>
        <taxon>ecological metagenomes</taxon>
    </lineage>
</organism>
<dbReference type="AlphaFoldDB" id="A0A0F9R912"/>
<proteinExistence type="predicted"/>
<sequence>MSADLTIEQAVDVGHATLASYRKEALQMTFNDISHELYNTWMAKAERDSGDSIKDFITLTDTGNAKMISLWEEDTHNTVNTDHEIKVDWAHATTNMDYNRIELAMNTGNKVRIYKYLTGKQLNMYREFGELLQVKLILSPASATDKKNPHGLASWLSLGTSGSTGAWTGYKGRYNDGSGTAYNVGTISSSASDKPRWASYYADHQGQFGDNLLSLLGRATRKTHFIPTMLPTAVAKETGPQPFRYYSNDNVIGNLEAIARKMDDNVGPDLAKYFGRILYKGVPFIYVSFLDSSSSYTPIMGTDPIYGVNHDFFKVRILRENDYTLGKPTPRDGSHNILTVPLDVSLAITATTRQRAGFLISQHA</sequence>
<protein>
    <recommendedName>
        <fullName evidence="2">Major capsid protein</fullName>
    </recommendedName>
</protein>
<dbReference type="EMBL" id="LAZR01001069">
    <property type="protein sequence ID" value="KKN51294.1"/>
    <property type="molecule type" value="Genomic_DNA"/>
</dbReference>
<gene>
    <name evidence="1" type="ORF">LCGC14_0624020</name>
</gene>
<reference evidence="1" key="1">
    <citation type="journal article" date="2015" name="Nature">
        <title>Complex archaea that bridge the gap between prokaryotes and eukaryotes.</title>
        <authorList>
            <person name="Spang A."/>
            <person name="Saw J.H."/>
            <person name="Jorgensen S.L."/>
            <person name="Zaremba-Niedzwiedzka K."/>
            <person name="Martijn J."/>
            <person name="Lind A.E."/>
            <person name="van Eijk R."/>
            <person name="Schleper C."/>
            <person name="Guy L."/>
            <person name="Ettema T.J."/>
        </authorList>
    </citation>
    <scope>NUCLEOTIDE SEQUENCE</scope>
</reference>